<dbReference type="Pfam" id="PF00248">
    <property type="entry name" value="Aldo_ket_red"/>
    <property type="match status" value="1"/>
</dbReference>
<dbReference type="PROSITE" id="PS00062">
    <property type="entry name" value="ALDOKETO_REDUCTASE_2"/>
    <property type="match status" value="1"/>
</dbReference>
<organism evidence="8 9">
    <name type="scientific">Colletotrichum plurivorum</name>
    <dbReference type="NCBI Taxonomy" id="2175906"/>
    <lineage>
        <taxon>Eukaryota</taxon>
        <taxon>Fungi</taxon>
        <taxon>Dikarya</taxon>
        <taxon>Ascomycota</taxon>
        <taxon>Pezizomycotina</taxon>
        <taxon>Sordariomycetes</taxon>
        <taxon>Hypocreomycetidae</taxon>
        <taxon>Glomerellales</taxon>
        <taxon>Glomerellaceae</taxon>
        <taxon>Colletotrichum</taxon>
        <taxon>Colletotrichum orchidearum species complex</taxon>
    </lineage>
</organism>
<dbReference type="SUPFAM" id="SSF51430">
    <property type="entry name" value="NAD(P)-linked oxidoreductase"/>
    <property type="match status" value="1"/>
</dbReference>
<gene>
    <name evidence="8" type="ORF">CPLU01_15747</name>
</gene>
<dbReference type="Proteomes" id="UP000654918">
    <property type="component" value="Unassembled WGS sequence"/>
</dbReference>
<comment type="similarity">
    <text evidence="1">Belongs to the aldo/keto reductase family.</text>
</comment>
<evidence type="ECO:0000256" key="1">
    <source>
        <dbReference type="ARBA" id="ARBA00007905"/>
    </source>
</evidence>
<dbReference type="InterPro" id="IPR023210">
    <property type="entry name" value="NADP_OxRdtase_dom"/>
</dbReference>
<dbReference type="PRINTS" id="PR00069">
    <property type="entry name" value="ALDKETRDTASE"/>
</dbReference>
<dbReference type="AlphaFoldDB" id="A0A8H6MTQ1"/>
<keyword evidence="3" id="KW-0560">Oxidoreductase</keyword>
<sequence>MTTQTPLLTIPSSGQKVPQVGFGLWKVAPEQAADLVYEAIKSGYRLFDGAYDYGNEKEAGEGIRRAIKEGLVTREEIFVTTKLWNTCHQKDRAISMATKQNEEWGLGYIDLFLIHFPVALEYNPECTRVFKGWYYDGESQVRLEKTPIRDTWEALEELHARGVVKNIGISNFNSQAILDILTYAKVKPSMLQIEHHPYLVQQNLLDFCKDEGILVTGYSSFGPQSFLELPPSFPTKAAHTPSLFQAPLILELASKYGKTAGQILLRWATQRGLLVIPKSNRKERMAENLDVTAFDMDRADLARIAELDMGLHFNDPGVYLVGRPLRIFT</sequence>
<evidence type="ECO:0000256" key="3">
    <source>
        <dbReference type="ARBA" id="ARBA00023002"/>
    </source>
</evidence>
<evidence type="ECO:0000313" key="9">
    <source>
        <dbReference type="Proteomes" id="UP000654918"/>
    </source>
</evidence>
<feature type="domain" description="NADP-dependent oxidoreductase" evidence="7">
    <location>
        <begin position="21"/>
        <end position="308"/>
    </location>
</feature>
<evidence type="ECO:0000256" key="2">
    <source>
        <dbReference type="ARBA" id="ARBA00022857"/>
    </source>
</evidence>
<feature type="binding site" evidence="5">
    <location>
        <position position="115"/>
    </location>
    <ligand>
        <name>substrate</name>
    </ligand>
</feature>
<dbReference type="FunFam" id="3.20.20.100:FF:000007">
    <property type="entry name" value="NAD(P)H-dependent D-xylose reductase xyl1"/>
    <property type="match status" value="1"/>
</dbReference>
<keyword evidence="9" id="KW-1185">Reference proteome</keyword>
<evidence type="ECO:0000256" key="5">
    <source>
        <dbReference type="PIRSR" id="PIRSR000097-2"/>
    </source>
</evidence>
<keyword evidence="2" id="KW-0521">NADP</keyword>
<dbReference type="PROSITE" id="PS00798">
    <property type="entry name" value="ALDOKETO_REDUCTASE_1"/>
    <property type="match status" value="1"/>
</dbReference>
<feature type="site" description="Lowers pKa of active site Tyr" evidence="6">
    <location>
        <position position="82"/>
    </location>
</feature>
<evidence type="ECO:0000256" key="4">
    <source>
        <dbReference type="PIRSR" id="PIRSR000097-1"/>
    </source>
</evidence>
<evidence type="ECO:0000313" key="8">
    <source>
        <dbReference type="EMBL" id="KAF6807841.1"/>
    </source>
</evidence>
<dbReference type="Gene3D" id="3.20.20.100">
    <property type="entry name" value="NADP-dependent oxidoreductase domain"/>
    <property type="match status" value="1"/>
</dbReference>
<dbReference type="PIRSF" id="PIRSF000097">
    <property type="entry name" value="AKR"/>
    <property type="match status" value="1"/>
</dbReference>
<dbReference type="EMBL" id="WIGO01000608">
    <property type="protein sequence ID" value="KAF6807841.1"/>
    <property type="molecule type" value="Genomic_DNA"/>
</dbReference>
<accession>A0A8H6MTQ1</accession>
<dbReference type="PANTHER" id="PTHR11732">
    <property type="entry name" value="ALDO/KETO REDUCTASE"/>
    <property type="match status" value="1"/>
</dbReference>
<dbReference type="InterPro" id="IPR036812">
    <property type="entry name" value="NAD(P)_OxRdtase_dom_sf"/>
</dbReference>
<evidence type="ECO:0000259" key="7">
    <source>
        <dbReference type="Pfam" id="PF00248"/>
    </source>
</evidence>
<evidence type="ECO:0000256" key="6">
    <source>
        <dbReference type="PIRSR" id="PIRSR000097-3"/>
    </source>
</evidence>
<protein>
    <submittedName>
        <fullName evidence="8">NAD(P)H-dependent D-xylose reductase xyl1</fullName>
    </submittedName>
</protein>
<dbReference type="InterPro" id="IPR020471">
    <property type="entry name" value="AKR"/>
</dbReference>
<reference evidence="8" key="1">
    <citation type="journal article" date="2020" name="Phytopathology">
        <title>Genome Sequence Resources of Colletotrichum truncatum, C. plurivorum, C. musicola, and C. sojae: Four Species Pathogenic to Soybean (Glycine max).</title>
        <authorList>
            <person name="Rogerio F."/>
            <person name="Boufleur T.R."/>
            <person name="Ciampi-Guillardi M."/>
            <person name="Sukno S.A."/>
            <person name="Thon M.R."/>
            <person name="Massola Junior N.S."/>
            <person name="Baroncelli R."/>
        </authorList>
    </citation>
    <scope>NUCLEOTIDE SEQUENCE</scope>
    <source>
        <strain evidence="8">LFN00145</strain>
    </source>
</reference>
<dbReference type="InterPro" id="IPR018170">
    <property type="entry name" value="Aldo/ket_reductase_CS"/>
</dbReference>
<name>A0A8H6MTQ1_9PEZI</name>
<dbReference type="GO" id="GO:0016491">
    <property type="term" value="F:oxidoreductase activity"/>
    <property type="evidence" value="ECO:0007669"/>
    <property type="project" value="UniProtKB-KW"/>
</dbReference>
<comment type="caution">
    <text evidence="8">The sequence shown here is derived from an EMBL/GenBank/DDBJ whole genome shotgun (WGS) entry which is preliminary data.</text>
</comment>
<feature type="active site" description="Proton donor" evidence="4">
    <location>
        <position position="53"/>
    </location>
</feature>
<proteinExistence type="inferred from homology"/>